<evidence type="ECO:0000256" key="1">
    <source>
        <dbReference type="SAM" id="MobiDB-lite"/>
    </source>
</evidence>
<feature type="compositionally biased region" description="Low complexity" evidence="1">
    <location>
        <begin position="22"/>
        <end position="36"/>
    </location>
</feature>
<evidence type="ECO:0000313" key="2">
    <source>
        <dbReference type="EMBL" id="MEV5510127.1"/>
    </source>
</evidence>
<proteinExistence type="predicted"/>
<organism evidence="2 3">
    <name type="scientific">Streptomyces orinoci</name>
    <name type="common">Streptoverticillium orinoci</name>
    <dbReference type="NCBI Taxonomy" id="67339"/>
    <lineage>
        <taxon>Bacteria</taxon>
        <taxon>Bacillati</taxon>
        <taxon>Actinomycetota</taxon>
        <taxon>Actinomycetes</taxon>
        <taxon>Kitasatosporales</taxon>
        <taxon>Streptomycetaceae</taxon>
        <taxon>Streptomyces</taxon>
    </lineage>
</organism>
<keyword evidence="3" id="KW-1185">Reference proteome</keyword>
<evidence type="ECO:0000313" key="3">
    <source>
        <dbReference type="Proteomes" id="UP001552594"/>
    </source>
</evidence>
<feature type="region of interest" description="Disordered" evidence="1">
    <location>
        <begin position="1"/>
        <end position="71"/>
    </location>
</feature>
<reference evidence="2 3" key="1">
    <citation type="submission" date="2024-06" db="EMBL/GenBank/DDBJ databases">
        <title>The Natural Products Discovery Center: Release of the First 8490 Sequenced Strains for Exploring Actinobacteria Biosynthetic Diversity.</title>
        <authorList>
            <person name="Kalkreuter E."/>
            <person name="Kautsar S.A."/>
            <person name="Yang D."/>
            <person name="Bader C.D."/>
            <person name="Teijaro C.N."/>
            <person name="Fluegel L."/>
            <person name="Davis C.M."/>
            <person name="Simpson J.R."/>
            <person name="Lauterbach L."/>
            <person name="Steele A.D."/>
            <person name="Gui C."/>
            <person name="Meng S."/>
            <person name="Li G."/>
            <person name="Viehrig K."/>
            <person name="Ye F."/>
            <person name="Su P."/>
            <person name="Kiefer A.F."/>
            <person name="Nichols A."/>
            <person name="Cepeda A.J."/>
            <person name="Yan W."/>
            <person name="Fan B."/>
            <person name="Jiang Y."/>
            <person name="Adhikari A."/>
            <person name="Zheng C.-J."/>
            <person name="Schuster L."/>
            <person name="Cowan T.M."/>
            <person name="Smanski M.J."/>
            <person name="Chevrette M.G."/>
            <person name="De Carvalho L.P.S."/>
            <person name="Shen B."/>
        </authorList>
    </citation>
    <scope>NUCLEOTIDE SEQUENCE [LARGE SCALE GENOMIC DNA]</scope>
    <source>
        <strain evidence="2 3">NPDC052347</strain>
    </source>
</reference>
<name>A0ABV3K4P7_STRON</name>
<feature type="compositionally biased region" description="Basic and acidic residues" evidence="1">
    <location>
        <begin position="37"/>
        <end position="55"/>
    </location>
</feature>
<accession>A0ABV3K4P7</accession>
<protein>
    <submittedName>
        <fullName evidence="2">Uncharacterized protein</fullName>
    </submittedName>
</protein>
<gene>
    <name evidence="2" type="ORF">AB0L16_27480</name>
</gene>
<comment type="caution">
    <text evidence="2">The sequence shown here is derived from an EMBL/GenBank/DDBJ whole genome shotgun (WGS) entry which is preliminary data.</text>
</comment>
<dbReference type="EMBL" id="JBFAUK010000028">
    <property type="protein sequence ID" value="MEV5510127.1"/>
    <property type="molecule type" value="Genomic_DNA"/>
</dbReference>
<sequence length="71" mass="7669">MSAGRGGKTPAHRKAIPRDMQDQQADAAPQRGPADQETSRKPKSTENIDNARERASGTSASDEPQRDEPPD</sequence>
<dbReference type="Proteomes" id="UP001552594">
    <property type="component" value="Unassembled WGS sequence"/>
</dbReference>
<dbReference type="RefSeq" id="WP_109278408.1">
    <property type="nucleotide sequence ID" value="NZ_JBFAUK010000028.1"/>
</dbReference>